<feature type="region of interest" description="Disordered" evidence="7">
    <location>
        <begin position="1"/>
        <end position="20"/>
    </location>
</feature>
<dbReference type="CDD" id="cd17658">
    <property type="entry name" value="PTPc_plant_PTP1"/>
    <property type="match status" value="1"/>
</dbReference>
<keyword evidence="3" id="KW-0963">Cytoplasm</keyword>
<evidence type="ECO:0000313" key="10">
    <source>
        <dbReference type="EMBL" id="KAG0578790.1"/>
    </source>
</evidence>
<evidence type="ECO:0000256" key="4">
    <source>
        <dbReference type="ARBA" id="ARBA00022553"/>
    </source>
</evidence>
<evidence type="ECO:0000256" key="1">
    <source>
        <dbReference type="ARBA" id="ARBA00004496"/>
    </source>
</evidence>
<accession>A0A8T0I595</accession>
<dbReference type="PROSITE" id="PS50056">
    <property type="entry name" value="TYR_PHOSPHATASE_2"/>
    <property type="match status" value="1"/>
</dbReference>
<evidence type="ECO:0000256" key="6">
    <source>
        <dbReference type="ARBA" id="ARBA00022912"/>
    </source>
</evidence>
<evidence type="ECO:0000256" key="3">
    <source>
        <dbReference type="ARBA" id="ARBA00022490"/>
    </source>
</evidence>
<dbReference type="InterPro" id="IPR050348">
    <property type="entry name" value="Protein-Tyr_Phosphatase"/>
</dbReference>
<evidence type="ECO:0000256" key="5">
    <source>
        <dbReference type="ARBA" id="ARBA00022801"/>
    </source>
</evidence>
<dbReference type="AlphaFoldDB" id="A0A8T0I595"/>
<dbReference type="InterPro" id="IPR016130">
    <property type="entry name" value="Tyr_Pase_AS"/>
</dbReference>
<evidence type="ECO:0000256" key="7">
    <source>
        <dbReference type="SAM" id="MobiDB-lite"/>
    </source>
</evidence>
<dbReference type="GO" id="GO:0004725">
    <property type="term" value="F:protein tyrosine phosphatase activity"/>
    <property type="evidence" value="ECO:0007669"/>
    <property type="project" value="UniProtKB-EC"/>
</dbReference>
<comment type="subcellular location">
    <subcellularLocation>
        <location evidence="1">Cytoplasm</location>
    </subcellularLocation>
</comment>
<feature type="domain" description="Tyrosine specific protein phosphatases" evidence="9">
    <location>
        <begin position="263"/>
        <end position="338"/>
    </location>
</feature>
<dbReference type="GO" id="GO:0005737">
    <property type="term" value="C:cytoplasm"/>
    <property type="evidence" value="ECO:0007669"/>
    <property type="project" value="UniProtKB-SubCell"/>
</dbReference>
<feature type="compositionally biased region" description="Low complexity" evidence="7">
    <location>
        <begin position="1"/>
        <end position="14"/>
    </location>
</feature>
<proteinExistence type="predicted"/>
<keyword evidence="4" id="KW-0597">Phosphoprotein</keyword>
<dbReference type="PANTHER" id="PTHR19134">
    <property type="entry name" value="RECEPTOR-TYPE TYROSINE-PROTEIN PHOSPHATASE"/>
    <property type="match status" value="1"/>
</dbReference>
<organism evidence="10 11">
    <name type="scientific">Ceratodon purpureus</name>
    <name type="common">Fire moss</name>
    <name type="synonym">Dicranum purpureum</name>
    <dbReference type="NCBI Taxonomy" id="3225"/>
    <lineage>
        <taxon>Eukaryota</taxon>
        <taxon>Viridiplantae</taxon>
        <taxon>Streptophyta</taxon>
        <taxon>Embryophyta</taxon>
        <taxon>Bryophyta</taxon>
        <taxon>Bryophytina</taxon>
        <taxon>Bryopsida</taxon>
        <taxon>Dicranidae</taxon>
        <taxon>Pseudoditrichales</taxon>
        <taxon>Ditrichaceae</taxon>
        <taxon>Ceratodon</taxon>
    </lineage>
</organism>
<dbReference type="SUPFAM" id="SSF52799">
    <property type="entry name" value="(Phosphotyrosine protein) phosphatases II"/>
    <property type="match status" value="1"/>
</dbReference>
<keyword evidence="5" id="KW-0378">Hydrolase</keyword>
<dbReference type="PROSITE" id="PS50055">
    <property type="entry name" value="TYR_PHOSPHATASE_PTP"/>
    <property type="match status" value="1"/>
</dbReference>
<dbReference type="Proteomes" id="UP000822688">
    <property type="component" value="Chromosome 4"/>
</dbReference>
<sequence length="357" mass="40271">MSSSPVTPTPSTTSRMRGGVRASDREYDLGVVAKQQQIARDLPLPSLTASQLLACENALKQLKLKAKGNGGRNLDGAIDCEFDTLQVERMHNYKAFSQTTVALAPFNKAKNRYVNVLPYDSTRVVIARKHSGPPLSDYINASFVQDNVHEYLPRYIATQGPLPTTVNDFWTMVLQQRCPVIIMLTRIVDGSQNKCAHYFPKDENQSQTYGQILVINKSFICSPHGIARRIFTVQDTKSPEQPWTVVHYEYLEWPDHYVPPSTRSVRELIRASFGIPPQAGPFVVHCSAGIGRTGTYCAIDHTLRRILQGDLGAVDIENTVRQFRLQRDGMVQTTDQYRFCYEAVIQELEDYINTAKR</sequence>
<reference evidence="10" key="1">
    <citation type="submission" date="2020-06" db="EMBL/GenBank/DDBJ databases">
        <title>WGS assembly of Ceratodon purpureus strain R40.</title>
        <authorList>
            <person name="Carey S.B."/>
            <person name="Jenkins J."/>
            <person name="Shu S."/>
            <person name="Lovell J.T."/>
            <person name="Sreedasyam A."/>
            <person name="Maumus F."/>
            <person name="Tiley G.P."/>
            <person name="Fernandez-Pozo N."/>
            <person name="Barry K."/>
            <person name="Chen C."/>
            <person name="Wang M."/>
            <person name="Lipzen A."/>
            <person name="Daum C."/>
            <person name="Saski C.A."/>
            <person name="Payton A.C."/>
            <person name="Mcbreen J.C."/>
            <person name="Conrad R.E."/>
            <person name="Kollar L.M."/>
            <person name="Olsson S."/>
            <person name="Huttunen S."/>
            <person name="Landis J.B."/>
            <person name="Wickett N.J."/>
            <person name="Johnson M.G."/>
            <person name="Rensing S.A."/>
            <person name="Grimwood J."/>
            <person name="Schmutz J."/>
            <person name="Mcdaniel S.F."/>
        </authorList>
    </citation>
    <scope>NUCLEOTIDE SEQUENCE</scope>
    <source>
        <strain evidence="10">R40</strain>
    </source>
</reference>
<dbReference type="EC" id="3.1.3.48" evidence="2"/>
<dbReference type="Gene3D" id="3.90.190.10">
    <property type="entry name" value="Protein tyrosine phosphatase superfamily"/>
    <property type="match status" value="1"/>
</dbReference>
<evidence type="ECO:0000256" key="2">
    <source>
        <dbReference type="ARBA" id="ARBA00013064"/>
    </source>
</evidence>
<dbReference type="EMBL" id="CM026424">
    <property type="protein sequence ID" value="KAG0578790.1"/>
    <property type="molecule type" value="Genomic_DNA"/>
</dbReference>
<dbReference type="Pfam" id="PF00102">
    <property type="entry name" value="Y_phosphatase"/>
    <property type="match status" value="1"/>
</dbReference>
<dbReference type="InterPro" id="IPR000387">
    <property type="entry name" value="Tyr_Pase_dom"/>
</dbReference>
<evidence type="ECO:0000259" key="9">
    <source>
        <dbReference type="PROSITE" id="PS50056"/>
    </source>
</evidence>
<dbReference type="SMART" id="SM00194">
    <property type="entry name" value="PTPc"/>
    <property type="match status" value="1"/>
</dbReference>
<dbReference type="SMART" id="SM00404">
    <property type="entry name" value="PTPc_motif"/>
    <property type="match status" value="1"/>
</dbReference>
<dbReference type="PANTHER" id="PTHR19134:SF449">
    <property type="entry name" value="TYROSINE-PROTEIN PHOSPHATASE 1"/>
    <property type="match status" value="1"/>
</dbReference>
<feature type="domain" description="Tyrosine-protein phosphatase" evidence="8">
    <location>
        <begin position="78"/>
        <end position="347"/>
    </location>
</feature>
<dbReference type="FunFam" id="3.90.190.10:FF:000045">
    <property type="entry name" value="Tyrosine-protein phosphatase non-receptor type 12"/>
    <property type="match status" value="1"/>
</dbReference>
<dbReference type="PROSITE" id="PS00383">
    <property type="entry name" value="TYR_PHOSPHATASE_1"/>
    <property type="match status" value="1"/>
</dbReference>
<comment type="caution">
    <text evidence="10">The sequence shown here is derived from an EMBL/GenBank/DDBJ whole genome shotgun (WGS) entry which is preliminary data.</text>
</comment>
<evidence type="ECO:0000313" key="11">
    <source>
        <dbReference type="Proteomes" id="UP000822688"/>
    </source>
</evidence>
<protein>
    <recommendedName>
        <fullName evidence="2">protein-tyrosine-phosphatase</fullName>
        <ecNumber evidence="2">3.1.3.48</ecNumber>
    </recommendedName>
</protein>
<dbReference type="InterPro" id="IPR000242">
    <property type="entry name" value="PTP_cat"/>
</dbReference>
<evidence type="ECO:0000259" key="8">
    <source>
        <dbReference type="PROSITE" id="PS50055"/>
    </source>
</evidence>
<dbReference type="InterPro" id="IPR003595">
    <property type="entry name" value="Tyr_Pase_cat"/>
</dbReference>
<gene>
    <name evidence="10" type="ORF">KC19_4G049600</name>
</gene>
<keyword evidence="11" id="KW-1185">Reference proteome</keyword>
<dbReference type="PRINTS" id="PR00700">
    <property type="entry name" value="PRTYPHPHTASE"/>
</dbReference>
<keyword evidence="6" id="KW-0904">Protein phosphatase</keyword>
<dbReference type="InterPro" id="IPR029021">
    <property type="entry name" value="Prot-tyrosine_phosphatase-like"/>
</dbReference>
<name>A0A8T0I595_CERPU</name>